<evidence type="ECO:0000313" key="13">
    <source>
        <dbReference type="Proteomes" id="UP000323930"/>
    </source>
</evidence>
<dbReference type="InterPro" id="IPR037066">
    <property type="entry name" value="Plug_dom_sf"/>
</dbReference>
<dbReference type="EMBL" id="VSDQ01000679">
    <property type="protein sequence ID" value="TYA74669.1"/>
    <property type="molecule type" value="Genomic_DNA"/>
</dbReference>
<keyword evidence="4 8" id="KW-0812">Transmembrane</keyword>
<accession>A0A5D0HVW5</accession>
<dbReference type="InterPro" id="IPR012910">
    <property type="entry name" value="Plug_dom"/>
</dbReference>
<evidence type="ECO:0000259" key="11">
    <source>
        <dbReference type="Pfam" id="PF07715"/>
    </source>
</evidence>
<dbReference type="OrthoDB" id="9768177at2"/>
<keyword evidence="2 8" id="KW-0813">Transport</keyword>
<keyword evidence="7 8" id="KW-0998">Cell outer membrane</keyword>
<dbReference type="Pfam" id="PF07715">
    <property type="entry name" value="Plug"/>
    <property type="match status" value="1"/>
</dbReference>
<evidence type="ECO:0000256" key="7">
    <source>
        <dbReference type="ARBA" id="ARBA00023237"/>
    </source>
</evidence>
<evidence type="ECO:0000259" key="10">
    <source>
        <dbReference type="Pfam" id="PF00593"/>
    </source>
</evidence>
<comment type="caution">
    <text evidence="12">The sequence shown here is derived from an EMBL/GenBank/DDBJ whole genome shotgun (WGS) entry which is preliminary data.</text>
</comment>
<evidence type="ECO:0000256" key="2">
    <source>
        <dbReference type="ARBA" id="ARBA00022448"/>
    </source>
</evidence>
<feature type="domain" description="TonB-dependent receptor-like beta-barrel" evidence="10">
    <location>
        <begin position="416"/>
        <end position="986"/>
    </location>
</feature>
<protein>
    <submittedName>
        <fullName evidence="12">TonB-dependent receptor</fullName>
    </submittedName>
</protein>
<dbReference type="PROSITE" id="PS52016">
    <property type="entry name" value="TONB_DEPENDENT_REC_3"/>
    <property type="match status" value="1"/>
</dbReference>
<dbReference type="SUPFAM" id="SSF56935">
    <property type="entry name" value="Porins"/>
    <property type="match status" value="1"/>
</dbReference>
<comment type="subcellular location">
    <subcellularLocation>
        <location evidence="1 8">Cell outer membrane</location>
        <topology evidence="1 8">Multi-pass membrane protein</topology>
    </subcellularLocation>
</comment>
<keyword evidence="5 9" id="KW-0798">TonB box</keyword>
<dbReference type="Gene3D" id="2.40.170.20">
    <property type="entry name" value="TonB-dependent receptor, beta-barrel domain"/>
    <property type="match status" value="1"/>
</dbReference>
<evidence type="ECO:0000313" key="12">
    <source>
        <dbReference type="EMBL" id="TYA74669.1"/>
    </source>
</evidence>
<evidence type="ECO:0000256" key="5">
    <source>
        <dbReference type="ARBA" id="ARBA00023077"/>
    </source>
</evidence>
<dbReference type="SUPFAM" id="SSF49464">
    <property type="entry name" value="Carboxypeptidase regulatory domain-like"/>
    <property type="match status" value="1"/>
</dbReference>
<keyword evidence="3 8" id="KW-1134">Transmembrane beta strand</keyword>
<organism evidence="12 13">
    <name type="scientific">Seonamhaeicola marinus</name>
    <dbReference type="NCBI Taxonomy" id="1912246"/>
    <lineage>
        <taxon>Bacteria</taxon>
        <taxon>Pseudomonadati</taxon>
        <taxon>Bacteroidota</taxon>
        <taxon>Flavobacteriia</taxon>
        <taxon>Flavobacteriales</taxon>
        <taxon>Flavobacteriaceae</taxon>
    </lineage>
</organism>
<dbReference type="Proteomes" id="UP000323930">
    <property type="component" value="Unassembled WGS sequence"/>
</dbReference>
<dbReference type="InterPro" id="IPR000531">
    <property type="entry name" value="Beta-barrel_TonB"/>
</dbReference>
<evidence type="ECO:0000256" key="6">
    <source>
        <dbReference type="ARBA" id="ARBA00023136"/>
    </source>
</evidence>
<dbReference type="InterPro" id="IPR008969">
    <property type="entry name" value="CarboxyPept-like_regulatory"/>
</dbReference>
<evidence type="ECO:0000256" key="9">
    <source>
        <dbReference type="RuleBase" id="RU003357"/>
    </source>
</evidence>
<dbReference type="Gene3D" id="2.170.130.10">
    <property type="entry name" value="TonB-dependent receptor, plug domain"/>
    <property type="match status" value="1"/>
</dbReference>
<proteinExistence type="inferred from homology"/>
<keyword evidence="6 8" id="KW-0472">Membrane</keyword>
<reference evidence="12 13" key="1">
    <citation type="submission" date="2019-08" db="EMBL/GenBank/DDBJ databases">
        <title>Seonamhaeicola sediminis sp. nov., isolated from marine sediment.</title>
        <authorList>
            <person name="Cao W.R."/>
        </authorList>
    </citation>
    <scope>NUCLEOTIDE SEQUENCE [LARGE SCALE GENOMIC DNA]</scope>
    <source>
        <strain evidence="12 13">B011</strain>
    </source>
</reference>
<name>A0A5D0HVW5_9FLAO</name>
<dbReference type="Pfam" id="PF13715">
    <property type="entry name" value="CarbopepD_reg_2"/>
    <property type="match status" value="1"/>
</dbReference>
<dbReference type="InterPro" id="IPR023997">
    <property type="entry name" value="TonB-dep_OMP_SusC/RagA_CS"/>
</dbReference>
<feature type="domain" description="TonB-dependent receptor plug" evidence="11">
    <location>
        <begin position="121"/>
        <end position="228"/>
    </location>
</feature>
<dbReference type="NCBIfam" id="TIGR04056">
    <property type="entry name" value="OMP_RagA_SusC"/>
    <property type="match status" value="1"/>
</dbReference>
<dbReference type="NCBIfam" id="TIGR04057">
    <property type="entry name" value="SusC_RagA_signa"/>
    <property type="match status" value="1"/>
</dbReference>
<comment type="similarity">
    <text evidence="8 9">Belongs to the TonB-dependent receptor family.</text>
</comment>
<evidence type="ECO:0000256" key="3">
    <source>
        <dbReference type="ARBA" id="ARBA00022452"/>
    </source>
</evidence>
<dbReference type="Pfam" id="PF00593">
    <property type="entry name" value="TonB_dep_Rec_b-barrel"/>
    <property type="match status" value="1"/>
</dbReference>
<dbReference type="InterPro" id="IPR036942">
    <property type="entry name" value="Beta-barrel_TonB_sf"/>
</dbReference>
<dbReference type="Gene3D" id="2.60.40.1120">
    <property type="entry name" value="Carboxypeptidase-like, regulatory domain"/>
    <property type="match status" value="1"/>
</dbReference>
<evidence type="ECO:0000256" key="4">
    <source>
        <dbReference type="ARBA" id="ARBA00022692"/>
    </source>
</evidence>
<evidence type="ECO:0000256" key="1">
    <source>
        <dbReference type="ARBA" id="ARBA00004571"/>
    </source>
</evidence>
<dbReference type="RefSeq" id="WP_148543833.1">
    <property type="nucleotide sequence ID" value="NZ_VSDQ01000679.1"/>
</dbReference>
<sequence>MKKTKLNALVTRHLLFYFIAFFISMTAIGQNTINGTVSDKSGPLPGANVIVKSTSNGTQTDFDGNYSLNNVTNSDILVVSFLGYKTKEVTVGSQTTVNIILEEDTESLDEVVVVGYGTQRKADLTGSVSTIKGGSFTKAATPNLNASLAGKVTGVTAMSRSGSPGSEDIDFFIRGKSTFNDGNNSPLILVDGVQRGMSRINPNDIASVTVLKDAASAAIYGVQGANGVILITTKRATEGKAEISYTGSFGVQDPLFLPRRMNSYEYATHLNEAIFNLAERSGGTYVPEFTDEQLAAFRDGTGANTDWWAEAMDESAPIQSHNITISNGNKNIRYLTSLEYLDQDGLYDASSYKRYNFRANIDGDITKNLSLSLNLAGRIDERNESAQENFGLINQSFPTFEPYIDINGQRELGWNGLNQSPIGAMNNSGYNRNTNSSFQSTVSLSYKVPFIEGLTAKYAYSFDRDVLKRKQFETPYVFYTGSDPIADRKESIPTIELLQRMTERTRKTGQFTLNYQKSLGDHSFGGLFVFEHSDFFNEWIQVFRDGFLSESIDQIFAGSTARIGNDGSANENARLGYALRVNYNYKDKYLLQLNTRYDKSFNFPKDNAGGWFPALSAAWRISNEDFMQGTDWLSNLKLRFGWGVYGNDRITPYQYLSLFEFSETRNNPAGTVTANGFQQAISPDVIPNPLVTWEKAKIYNFGLDYGLFNNKITGDLEIFKKRTEDLLIARRDIPDELGASLAPSNVGIVENRGLEASLRYKTNIGNVNMNLQGTFTYATSEIIEMSEAANVPDGLRQTGRPFDSRYGYISLGLFKDADDVANSPDQSFFGDYQSGDIKYKDISGPDGVPDGKIDGDDRTFIGRGGIPEIVFGLNTYFSYKGFELSADFQGASRFTHRYKPAPFVNNSNGPAAFTDAWTVDNPNGWLPRLYQGTSSNNDPNSDYWLTDGWFIKLRNAEFAYNIPSQLPVLQKLGVDSLRLAVSGNNLLSISNIDFWDPEAADIGTHPWYYMQMRTVSFSVNVTF</sequence>
<dbReference type="FunFam" id="2.170.130.10:FF:000003">
    <property type="entry name" value="SusC/RagA family TonB-linked outer membrane protein"/>
    <property type="match status" value="1"/>
</dbReference>
<dbReference type="InterPro" id="IPR023996">
    <property type="entry name" value="TonB-dep_OMP_SusC/RagA"/>
</dbReference>
<keyword evidence="12" id="KW-0675">Receptor</keyword>
<dbReference type="InterPro" id="IPR039426">
    <property type="entry name" value="TonB-dep_rcpt-like"/>
</dbReference>
<evidence type="ECO:0000256" key="8">
    <source>
        <dbReference type="PROSITE-ProRule" id="PRU01360"/>
    </source>
</evidence>
<dbReference type="GO" id="GO:0009279">
    <property type="term" value="C:cell outer membrane"/>
    <property type="evidence" value="ECO:0007669"/>
    <property type="project" value="UniProtKB-SubCell"/>
</dbReference>
<keyword evidence="13" id="KW-1185">Reference proteome</keyword>
<dbReference type="AlphaFoldDB" id="A0A5D0HVW5"/>
<gene>
    <name evidence="12" type="ORF">FUA24_15250</name>
</gene>